<name>A0AAV2R5K7_MEGNR</name>
<evidence type="ECO:0000313" key="1">
    <source>
        <dbReference type="EMBL" id="CAL4115999.1"/>
    </source>
</evidence>
<accession>A0AAV2R5K7</accession>
<dbReference type="Proteomes" id="UP001497623">
    <property type="component" value="Unassembled WGS sequence"/>
</dbReference>
<sequence>DSESNSCTLGQRGNHNCGTLASHTHKLVSHTHKLVSHTHKLMKVLVQDQLTSCGDGEHHNHGWDSGSNSCRLGQRGNRNCGTLASHTHKLVSHTHVHGKRVFHRLMKVLAQDQLISCGGCEHHNHNHVWGSVSNSCMLGQTCSHNCDTLVTHNHSYGKLVLHNLVQVLAQDQLTSCGGGGCHNHNHTQDI</sequence>
<comment type="caution">
    <text evidence="1">The sequence shown here is derived from an EMBL/GenBank/DDBJ whole genome shotgun (WGS) entry which is preliminary data.</text>
</comment>
<dbReference type="AlphaFoldDB" id="A0AAV2R5K7"/>
<dbReference type="EMBL" id="CAXKWB010016358">
    <property type="protein sequence ID" value="CAL4115999.1"/>
    <property type="molecule type" value="Genomic_DNA"/>
</dbReference>
<gene>
    <name evidence="1" type="ORF">MNOR_LOCUS20857</name>
</gene>
<protein>
    <submittedName>
        <fullName evidence="1">Uncharacterized protein</fullName>
    </submittedName>
</protein>
<keyword evidence="2" id="KW-1185">Reference proteome</keyword>
<evidence type="ECO:0000313" key="2">
    <source>
        <dbReference type="Proteomes" id="UP001497623"/>
    </source>
</evidence>
<feature type="non-terminal residue" evidence="1">
    <location>
        <position position="1"/>
    </location>
</feature>
<reference evidence="1 2" key="1">
    <citation type="submission" date="2024-05" db="EMBL/GenBank/DDBJ databases">
        <authorList>
            <person name="Wallberg A."/>
        </authorList>
    </citation>
    <scope>NUCLEOTIDE SEQUENCE [LARGE SCALE GENOMIC DNA]</scope>
</reference>
<organism evidence="1 2">
    <name type="scientific">Meganyctiphanes norvegica</name>
    <name type="common">Northern krill</name>
    <name type="synonym">Thysanopoda norvegica</name>
    <dbReference type="NCBI Taxonomy" id="48144"/>
    <lineage>
        <taxon>Eukaryota</taxon>
        <taxon>Metazoa</taxon>
        <taxon>Ecdysozoa</taxon>
        <taxon>Arthropoda</taxon>
        <taxon>Crustacea</taxon>
        <taxon>Multicrustacea</taxon>
        <taxon>Malacostraca</taxon>
        <taxon>Eumalacostraca</taxon>
        <taxon>Eucarida</taxon>
        <taxon>Euphausiacea</taxon>
        <taxon>Euphausiidae</taxon>
        <taxon>Meganyctiphanes</taxon>
    </lineage>
</organism>
<proteinExistence type="predicted"/>